<reference evidence="1" key="1">
    <citation type="submission" date="2022-09" db="EMBL/GenBank/DDBJ databases">
        <authorList>
            <person name="Li D."/>
            <person name="Cheng J."/>
            <person name="Li Y."/>
        </authorList>
    </citation>
    <scope>NUCLEOTIDE SEQUENCE</scope>
    <source>
        <strain evidence="1">DL</strain>
    </source>
</reference>
<evidence type="ECO:0008006" key="3">
    <source>
        <dbReference type="Google" id="ProtNLM"/>
    </source>
</evidence>
<proteinExistence type="predicted"/>
<sequence length="199" mass="21512">MARLLHELRRAGSSLRANIDARRGTLAPPRANHGEIHARLESAMASARAAGRTLEEQERIAGETAAHFASVAEAYRLRREAVETVMPASPPPAVLTLAGTARRMHSLATEREEMATAHLSEIRSRREKAHQLLADLVKAQAELRLAVTVEQSRLRLDGLGGLSADVPGGPGNPFDTELREATRLAREAEALAELKGGWA</sequence>
<name>A0ABY6FRY4_9MICC</name>
<evidence type="ECO:0000313" key="1">
    <source>
        <dbReference type="EMBL" id="UYB35923.1"/>
    </source>
</evidence>
<dbReference type="EMBL" id="CP106856">
    <property type="protein sequence ID" value="UYB35923.1"/>
    <property type="molecule type" value="Genomic_DNA"/>
</dbReference>
<accession>A0ABY6FRY4</accession>
<dbReference type="RefSeq" id="WP_263127780.1">
    <property type="nucleotide sequence ID" value="NZ_CP106856.1"/>
</dbReference>
<protein>
    <recommendedName>
        <fullName evidence="3">PspA/IM30 family protein</fullName>
    </recommendedName>
</protein>
<keyword evidence="2" id="KW-1185">Reference proteome</keyword>
<gene>
    <name evidence="1" type="ORF">N9A08_15105</name>
</gene>
<dbReference type="Proteomes" id="UP001063368">
    <property type="component" value="Chromosome"/>
</dbReference>
<evidence type="ECO:0000313" key="2">
    <source>
        <dbReference type="Proteomes" id="UP001063368"/>
    </source>
</evidence>
<organism evidence="1 2">
    <name type="scientific">Arthrobacter koreensis</name>
    <dbReference type="NCBI Taxonomy" id="199136"/>
    <lineage>
        <taxon>Bacteria</taxon>
        <taxon>Bacillati</taxon>
        <taxon>Actinomycetota</taxon>
        <taxon>Actinomycetes</taxon>
        <taxon>Micrococcales</taxon>
        <taxon>Micrococcaceae</taxon>
        <taxon>Arthrobacter</taxon>
    </lineage>
</organism>